<evidence type="ECO:0008006" key="12">
    <source>
        <dbReference type="Google" id="ProtNLM"/>
    </source>
</evidence>
<dbReference type="InterPro" id="IPR052031">
    <property type="entry name" value="Membrane_Transporter-Flippase"/>
</dbReference>
<evidence type="ECO:0000256" key="5">
    <source>
        <dbReference type="ARBA" id="ARBA00022692"/>
    </source>
</evidence>
<evidence type="ECO:0000256" key="1">
    <source>
        <dbReference type="ARBA" id="ARBA00004651"/>
    </source>
</evidence>
<dbReference type="Proteomes" id="UP000070133">
    <property type="component" value="Unassembled WGS sequence"/>
</dbReference>
<keyword evidence="6 9" id="KW-1133">Transmembrane helix</keyword>
<organism evidence="10 11">
    <name type="scientific">Pseudocercospora eumusae</name>
    <dbReference type="NCBI Taxonomy" id="321146"/>
    <lineage>
        <taxon>Eukaryota</taxon>
        <taxon>Fungi</taxon>
        <taxon>Dikarya</taxon>
        <taxon>Ascomycota</taxon>
        <taxon>Pezizomycotina</taxon>
        <taxon>Dothideomycetes</taxon>
        <taxon>Dothideomycetidae</taxon>
        <taxon>Mycosphaerellales</taxon>
        <taxon>Mycosphaerellaceae</taxon>
        <taxon>Pseudocercospora</taxon>
    </lineage>
</organism>
<feature type="transmembrane region" description="Helical" evidence="9">
    <location>
        <begin position="202"/>
        <end position="225"/>
    </location>
</feature>
<evidence type="ECO:0000313" key="10">
    <source>
        <dbReference type="EMBL" id="KXS96511.1"/>
    </source>
</evidence>
<dbReference type="GO" id="GO:0015297">
    <property type="term" value="F:antiporter activity"/>
    <property type="evidence" value="ECO:0007669"/>
    <property type="project" value="InterPro"/>
</dbReference>
<evidence type="ECO:0000256" key="7">
    <source>
        <dbReference type="ARBA" id="ARBA00023136"/>
    </source>
</evidence>
<feature type="transmembrane region" description="Helical" evidence="9">
    <location>
        <begin position="297"/>
        <end position="320"/>
    </location>
</feature>
<dbReference type="AlphaFoldDB" id="A0A139H268"/>
<dbReference type="InterPro" id="IPR002528">
    <property type="entry name" value="MATE_fam"/>
</dbReference>
<dbReference type="PANTHER" id="PTHR43549">
    <property type="entry name" value="MULTIDRUG RESISTANCE PROTEIN YPNP-RELATED"/>
    <property type="match status" value="1"/>
</dbReference>
<feature type="transmembrane region" description="Helical" evidence="9">
    <location>
        <begin position="418"/>
        <end position="440"/>
    </location>
</feature>
<keyword evidence="4" id="KW-1003">Cell membrane</keyword>
<feature type="transmembrane region" description="Helical" evidence="9">
    <location>
        <begin position="54"/>
        <end position="74"/>
    </location>
</feature>
<feature type="region of interest" description="Disordered" evidence="8">
    <location>
        <begin position="23"/>
        <end position="45"/>
    </location>
</feature>
<gene>
    <name evidence="10" type="ORF">AC578_6296</name>
</gene>
<proteinExistence type="inferred from homology"/>
<evidence type="ECO:0000256" key="4">
    <source>
        <dbReference type="ARBA" id="ARBA00022475"/>
    </source>
</evidence>
<evidence type="ECO:0000256" key="2">
    <source>
        <dbReference type="ARBA" id="ARBA00010199"/>
    </source>
</evidence>
<keyword evidence="11" id="KW-1185">Reference proteome</keyword>
<dbReference type="GO" id="GO:0005886">
    <property type="term" value="C:plasma membrane"/>
    <property type="evidence" value="ECO:0007669"/>
    <property type="project" value="UniProtKB-SubCell"/>
</dbReference>
<dbReference type="Pfam" id="PF01554">
    <property type="entry name" value="MatE"/>
    <property type="match status" value="1"/>
</dbReference>
<evidence type="ECO:0000256" key="6">
    <source>
        <dbReference type="ARBA" id="ARBA00022989"/>
    </source>
</evidence>
<evidence type="ECO:0000256" key="9">
    <source>
        <dbReference type="SAM" id="Phobius"/>
    </source>
</evidence>
<keyword evidence="7 9" id="KW-0472">Membrane</keyword>
<dbReference type="GO" id="GO:0042910">
    <property type="term" value="F:xenobiotic transmembrane transporter activity"/>
    <property type="evidence" value="ECO:0007669"/>
    <property type="project" value="InterPro"/>
</dbReference>
<comment type="subcellular location">
    <subcellularLocation>
        <location evidence="1">Cell membrane</location>
        <topology evidence="1">Multi-pass membrane protein</topology>
    </subcellularLocation>
</comment>
<protein>
    <recommendedName>
        <fullName evidence="12">Polysaccharide biosynthesis protein C-terminal domain-containing protein</fullName>
    </recommendedName>
</protein>
<evidence type="ECO:0000256" key="3">
    <source>
        <dbReference type="ARBA" id="ARBA00022448"/>
    </source>
</evidence>
<feature type="transmembrane region" description="Helical" evidence="9">
    <location>
        <begin position="477"/>
        <end position="502"/>
    </location>
</feature>
<sequence>MLPSQSSCNRLFQYPDMATKSTAITDTSLTPEDDAQPTHDAENPAKPFLSRSQYSGALLFNIAAFILPALYATLSKLWVANIDSSMVVTTDAYTYIGIVAEVLNEGLPRAAWVIVGDKTNRSLSSRHSLSYTLILFQTILGLIMSIVIAAAAKNFADTFVPAEVRGASLTYVRIAAFSALASAIETAVAAATRALDKPDVPLLISSIKFAVNIVLDMILISKYHVRSVAPSVNVQGAIQLACGLTASFAGLLYFVWTTIRQHSHATSEESVQPSLRALVILARPGFMTFTESAVRNALYLWLVSNIVSMGTDYATAWGVFNTMRWGLIMVPVQALEATTLAFVGHAWGSWRKSAGITDRKPRASNQQLLSITRPALVSSMIGLAYEIPICLFLSFYGAQRFAHYISASSAVSHIVEHMWKTIDWCYICYAISTQLAAILLATHPRWYLYQSLASNLLWVLPWAIVVSVTKLNADNAWTYHSIVFGGSLVFSLADIIMVDAIWAWMLKKGRMRVPPLVA</sequence>
<reference evidence="10 11" key="1">
    <citation type="submission" date="2015-07" db="EMBL/GenBank/DDBJ databases">
        <title>Comparative genomics of the Sigatoka disease complex on banana suggests a link between parallel evolutionary changes in Pseudocercospora fijiensis and Pseudocercospora eumusae and increased virulence on the banana host.</title>
        <authorList>
            <person name="Chang T.-C."/>
            <person name="Salvucci A."/>
            <person name="Crous P.W."/>
            <person name="Stergiopoulos I."/>
        </authorList>
    </citation>
    <scope>NUCLEOTIDE SEQUENCE [LARGE SCALE GENOMIC DNA]</scope>
    <source>
        <strain evidence="10 11">CBS 114824</strain>
    </source>
</reference>
<dbReference type="PANTHER" id="PTHR43549:SF2">
    <property type="entry name" value="MULTIDRUG RESISTANCE PROTEIN NORM-RELATED"/>
    <property type="match status" value="1"/>
</dbReference>
<dbReference type="EMBL" id="LFZN01000173">
    <property type="protein sequence ID" value="KXS96511.1"/>
    <property type="molecule type" value="Genomic_DNA"/>
</dbReference>
<keyword evidence="5 9" id="KW-0812">Transmembrane</keyword>
<name>A0A139H268_9PEZI</name>
<feature type="transmembrane region" description="Helical" evidence="9">
    <location>
        <begin position="237"/>
        <end position="256"/>
    </location>
</feature>
<dbReference type="OrthoDB" id="2119662at2759"/>
<comment type="caution">
    <text evidence="10">The sequence shown here is derived from an EMBL/GenBank/DDBJ whole genome shotgun (WGS) entry which is preliminary data.</text>
</comment>
<evidence type="ECO:0000313" key="11">
    <source>
        <dbReference type="Proteomes" id="UP000070133"/>
    </source>
</evidence>
<feature type="transmembrane region" description="Helical" evidence="9">
    <location>
        <begin position="447"/>
        <end position="465"/>
    </location>
</feature>
<comment type="similarity">
    <text evidence="2">Belongs to the multi antimicrobial extrusion (MATE) (TC 2.A.66.1) family.</text>
</comment>
<keyword evidence="3" id="KW-0813">Transport</keyword>
<evidence type="ECO:0000256" key="8">
    <source>
        <dbReference type="SAM" id="MobiDB-lite"/>
    </source>
</evidence>
<feature type="transmembrane region" description="Helical" evidence="9">
    <location>
        <begin position="371"/>
        <end position="398"/>
    </location>
</feature>
<feature type="transmembrane region" description="Helical" evidence="9">
    <location>
        <begin position="128"/>
        <end position="151"/>
    </location>
</feature>
<dbReference type="STRING" id="321146.A0A139H268"/>
<feature type="transmembrane region" description="Helical" evidence="9">
    <location>
        <begin position="171"/>
        <end position="190"/>
    </location>
</feature>
<accession>A0A139H268</accession>